<dbReference type="EMBL" id="BOOY01000036">
    <property type="protein sequence ID" value="GIJ05665.1"/>
    <property type="molecule type" value="Genomic_DNA"/>
</dbReference>
<evidence type="ECO:0000313" key="3">
    <source>
        <dbReference type="Proteomes" id="UP000652013"/>
    </source>
</evidence>
<organism evidence="2 3">
    <name type="scientific">Spirilliplanes yamanashiensis</name>
    <dbReference type="NCBI Taxonomy" id="42233"/>
    <lineage>
        <taxon>Bacteria</taxon>
        <taxon>Bacillati</taxon>
        <taxon>Actinomycetota</taxon>
        <taxon>Actinomycetes</taxon>
        <taxon>Micromonosporales</taxon>
        <taxon>Micromonosporaceae</taxon>
        <taxon>Spirilliplanes</taxon>
    </lineage>
</organism>
<dbReference type="PANTHER" id="PTHR43441:SF10">
    <property type="entry name" value="ACETYLTRANSFERASE"/>
    <property type="match status" value="1"/>
</dbReference>
<dbReference type="Pfam" id="PF13302">
    <property type="entry name" value="Acetyltransf_3"/>
    <property type="match status" value="2"/>
</dbReference>
<name>A0A8J3YDC9_9ACTN</name>
<dbReference type="GO" id="GO:1990189">
    <property type="term" value="F:protein N-terminal-serine acetyltransferase activity"/>
    <property type="evidence" value="ECO:0007669"/>
    <property type="project" value="TreeGrafter"/>
</dbReference>
<feature type="domain" description="N-acetyltransferase" evidence="1">
    <location>
        <begin position="220"/>
        <end position="382"/>
    </location>
</feature>
<accession>A0A8J3YDC9</accession>
<dbReference type="InterPro" id="IPR051908">
    <property type="entry name" value="Ribosomal_N-acetyltransferase"/>
</dbReference>
<proteinExistence type="predicted"/>
<dbReference type="InterPro" id="IPR016181">
    <property type="entry name" value="Acyl_CoA_acyltransferase"/>
</dbReference>
<dbReference type="PANTHER" id="PTHR43441">
    <property type="entry name" value="RIBOSOMAL-PROTEIN-SERINE ACETYLTRANSFERASE"/>
    <property type="match status" value="1"/>
</dbReference>
<dbReference type="AlphaFoldDB" id="A0A8J3YDC9"/>
<feature type="domain" description="N-acetyltransferase" evidence="1">
    <location>
        <begin position="23"/>
        <end position="187"/>
    </location>
</feature>
<evidence type="ECO:0000259" key="1">
    <source>
        <dbReference type="PROSITE" id="PS51186"/>
    </source>
</evidence>
<dbReference type="GO" id="GO:0005737">
    <property type="term" value="C:cytoplasm"/>
    <property type="evidence" value="ECO:0007669"/>
    <property type="project" value="TreeGrafter"/>
</dbReference>
<dbReference type="PROSITE" id="PS51186">
    <property type="entry name" value="GNAT"/>
    <property type="match status" value="2"/>
</dbReference>
<dbReference type="Gene3D" id="3.40.630.30">
    <property type="match status" value="2"/>
</dbReference>
<evidence type="ECO:0000313" key="2">
    <source>
        <dbReference type="EMBL" id="GIJ05665.1"/>
    </source>
</evidence>
<dbReference type="GO" id="GO:0008999">
    <property type="term" value="F:protein-N-terminal-alanine acetyltransferase activity"/>
    <property type="evidence" value="ECO:0007669"/>
    <property type="project" value="TreeGrafter"/>
</dbReference>
<gene>
    <name evidence="2" type="ORF">Sya03_50170</name>
</gene>
<protein>
    <recommendedName>
        <fullName evidence="1">N-acetyltransferase domain-containing protein</fullName>
    </recommendedName>
</protein>
<dbReference type="InterPro" id="IPR000182">
    <property type="entry name" value="GNAT_dom"/>
</dbReference>
<reference evidence="2" key="1">
    <citation type="submission" date="2021-01" db="EMBL/GenBank/DDBJ databases">
        <title>Whole genome shotgun sequence of Spirilliplanes yamanashiensis NBRC 15828.</title>
        <authorList>
            <person name="Komaki H."/>
            <person name="Tamura T."/>
        </authorList>
    </citation>
    <scope>NUCLEOTIDE SEQUENCE</scope>
    <source>
        <strain evidence="2">NBRC 15828</strain>
    </source>
</reference>
<comment type="caution">
    <text evidence="2">The sequence shown here is derived from an EMBL/GenBank/DDBJ whole genome shotgun (WGS) entry which is preliminary data.</text>
</comment>
<keyword evidence="3" id="KW-1185">Reference proteome</keyword>
<dbReference type="CDD" id="cd04301">
    <property type="entry name" value="NAT_SF"/>
    <property type="match status" value="1"/>
</dbReference>
<dbReference type="SUPFAM" id="SSF55729">
    <property type="entry name" value="Acyl-CoA N-acyltransferases (Nat)"/>
    <property type="match status" value="2"/>
</dbReference>
<sequence length="391" mass="41547">MVGAGGPGTMARMEPVELHADDLTLRPWRPADADAVFKACQDPDIQRWVGLPAPYLREHAEHFTGRISPAAWADGTGAPFGVFADGQLVASVGVISVDRLLNSAEVGFWTAPWARGGNVAARATLALARWALDEVGFARLVWQAQLGNHASRLVALRAGFTISGELALAAPPDRRGRPGGWIGSLLPGRVPAAPVELPEGVRRRARLFGSAQPVLDAGTVRLRPLTGADVPGLVATCRDPLTVTWTTVPDPYRDTDAEWFVREHAADVWARGTGAVLALDDGDLAGVIELRVSPGDPAVADVGFMTAPRARGRGLMPAALRSLARWGLRDVGLDRVEWRAGVGNDASRRVAEKAGFRLEGVARGGIGHRGERRDAWVGALLPGDLTDEESA</sequence>
<dbReference type="Proteomes" id="UP000652013">
    <property type="component" value="Unassembled WGS sequence"/>
</dbReference>